<keyword evidence="2" id="KW-1185">Reference proteome</keyword>
<proteinExistence type="predicted"/>
<protein>
    <submittedName>
        <fullName evidence="1">Uncharacterized protein</fullName>
    </submittedName>
</protein>
<accession>A0AAD2HXJ7</accession>
<organism evidence="1 2">
    <name type="scientific">Mycena citricolor</name>
    <dbReference type="NCBI Taxonomy" id="2018698"/>
    <lineage>
        <taxon>Eukaryota</taxon>
        <taxon>Fungi</taxon>
        <taxon>Dikarya</taxon>
        <taxon>Basidiomycota</taxon>
        <taxon>Agaricomycotina</taxon>
        <taxon>Agaricomycetes</taxon>
        <taxon>Agaricomycetidae</taxon>
        <taxon>Agaricales</taxon>
        <taxon>Marasmiineae</taxon>
        <taxon>Mycenaceae</taxon>
        <taxon>Mycena</taxon>
    </lineage>
</organism>
<sequence length="235" mass="26952">MNSHDISLFPPQRVPTEIWTEIFDLCAPIEDLSDETTAEQEKERLSKNYLIQFSQLHGTRAPCSHIPGLRSLAVKGRFEDPAYAIWWDRDALLPFIFRSKLGSSLRFLEVSRVLITADELLECLQNLPLLEDLLLSEGNDDLDDFFITDDLLVGLVVVDLVPRLTFLCLTSHIVFSEQSLEQLVLGRVRRPVQAETTGDFDLKVFHLPESLGALSTELLERMQNLERETEFEFQF</sequence>
<dbReference type="Proteomes" id="UP001295794">
    <property type="component" value="Unassembled WGS sequence"/>
</dbReference>
<dbReference type="InterPro" id="IPR032675">
    <property type="entry name" value="LRR_dom_sf"/>
</dbReference>
<evidence type="ECO:0000313" key="1">
    <source>
        <dbReference type="EMBL" id="CAK5282062.1"/>
    </source>
</evidence>
<name>A0AAD2HXJ7_9AGAR</name>
<dbReference type="Gene3D" id="3.80.10.10">
    <property type="entry name" value="Ribonuclease Inhibitor"/>
    <property type="match status" value="1"/>
</dbReference>
<dbReference type="AlphaFoldDB" id="A0AAD2HXJ7"/>
<comment type="caution">
    <text evidence="1">The sequence shown here is derived from an EMBL/GenBank/DDBJ whole genome shotgun (WGS) entry which is preliminary data.</text>
</comment>
<evidence type="ECO:0000313" key="2">
    <source>
        <dbReference type="Proteomes" id="UP001295794"/>
    </source>
</evidence>
<gene>
    <name evidence="1" type="ORF">MYCIT1_LOCUS33504</name>
</gene>
<feature type="non-terminal residue" evidence="1">
    <location>
        <position position="1"/>
    </location>
</feature>
<dbReference type="EMBL" id="CAVNYO010000446">
    <property type="protein sequence ID" value="CAK5282062.1"/>
    <property type="molecule type" value="Genomic_DNA"/>
</dbReference>
<reference evidence="1" key="1">
    <citation type="submission" date="2023-11" db="EMBL/GenBank/DDBJ databases">
        <authorList>
            <person name="De Vega J J."/>
            <person name="De Vega J J."/>
        </authorList>
    </citation>
    <scope>NUCLEOTIDE SEQUENCE</scope>
</reference>